<dbReference type="Proteomes" id="UP000321764">
    <property type="component" value="Unassembled WGS sequence"/>
</dbReference>
<dbReference type="AlphaFoldDB" id="A0A5C8Z8D4"/>
<organism evidence="1 2">
    <name type="scientific">Reinekea thalattae</name>
    <dbReference type="NCBI Taxonomy" id="2593301"/>
    <lineage>
        <taxon>Bacteria</taxon>
        <taxon>Pseudomonadati</taxon>
        <taxon>Pseudomonadota</taxon>
        <taxon>Gammaproteobacteria</taxon>
        <taxon>Oceanospirillales</taxon>
        <taxon>Saccharospirillaceae</taxon>
        <taxon>Reinekea</taxon>
    </lineage>
</organism>
<evidence type="ECO:0000313" key="1">
    <source>
        <dbReference type="EMBL" id="TXR54162.1"/>
    </source>
</evidence>
<dbReference type="PANTHER" id="PTHR30087">
    <property type="entry name" value="INNER MEMBRANE PROTEIN"/>
    <property type="match status" value="1"/>
</dbReference>
<gene>
    <name evidence="1" type="ORF">FME95_06395</name>
</gene>
<keyword evidence="2" id="KW-1185">Reference proteome</keyword>
<dbReference type="OrthoDB" id="495783at2"/>
<dbReference type="RefSeq" id="WP_147713561.1">
    <property type="nucleotide sequence ID" value="NZ_VKAD01000001.1"/>
</dbReference>
<dbReference type="EMBL" id="VKAD01000001">
    <property type="protein sequence ID" value="TXR54162.1"/>
    <property type="molecule type" value="Genomic_DNA"/>
</dbReference>
<reference evidence="1 2" key="1">
    <citation type="submission" date="2019-07" db="EMBL/GenBank/DDBJ databases">
        <title>Reinekea sp. strain SSH23 genome sequencing and assembly.</title>
        <authorList>
            <person name="Kim I."/>
        </authorList>
    </citation>
    <scope>NUCLEOTIDE SEQUENCE [LARGE SCALE GENOMIC DNA]</scope>
    <source>
        <strain evidence="1 2">SSH23</strain>
    </source>
</reference>
<evidence type="ECO:0000313" key="2">
    <source>
        <dbReference type="Proteomes" id="UP000321764"/>
    </source>
</evidence>
<sequence>MSAQQQPSSLLVSACLLGQAVRYDGGHLLTQHPFIELLRKQNRLVSICPEVIGGLPTPRPPAELIASGKIVTIDGDDVSAQFQKGAELALKKAQETGCSFALLAAGSPSCGNERIYDGSFSGKLIAGAGATAQLLMDHGIRVFNQHQLEQLEVAMGS</sequence>
<protein>
    <submittedName>
        <fullName evidence="1">DUF523 domain-containing protein</fullName>
    </submittedName>
</protein>
<comment type="caution">
    <text evidence="1">The sequence shown here is derived from an EMBL/GenBank/DDBJ whole genome shotgun (WGS) entry which is preliminary data.</text>
</comment>
<dbReference type="PANTHER" id="PTHR30087:SF1">
    <property type="entry name" value="HYPOTHETICAL CYTOSOLIC PROTEIN"/>
    <property type="match status" value="1"/>
</dbReference>
<dbReference type="Pfam" id="PF04463">
    <property type="entry name" value="2-thiour_desulf"/>
    <property type="match status" value="1"/>
</dbReference>
<proteinExistence type="predicted"/>
<accession>A0A5C8Z8D4</accession>
<name>A0A5C8Z8D4_9GAMM</name>
<dbReference type="InterPro" id="IPR007553">
    <property type="entry name" value="2-thiour_desulf"/>
</dbReference>